<name>A0ABR1DW01_NECAM</name>
<feature type="compositionally biased region" description="Basic and acidic residues" evidence="1">
    <location>
        <begin position="195"/>
        <end position="206"/>
    </location>
</feature>
<reference evidence="2 3" key="1">
    <citation type="submission" date="2023-08" db="EMBL/GenBank/DDBJ databases">
        <title>A Necator americanus chromosomal reference genome.</title>
        <authorList>
            <person name="Ilik V."/>
            <person name="Petrzelkova K.J."/>
            <person name="Pardy F."/>
            <person name="Fuh T."/>
            <person name="Niatou-Singa F.S."/>
            <person name="Gouil Q."/>
            <person name="Baker L."/>
            <person name="Ritchie M.E."/>
            <person name="Jex A.R."/>
            <person name="Gazzola D."/>
            <person name="Li H."/>
            <person name="Toshio Fujiwara R."/>
            <person name="Zhan B."/>
            <person name="Aroian R.V."/>
            <person name="Pafco B."/>
            <person name="Schwarz E.M."/>
        </authorList>
    </citation>
    <scope>NUCLEOTIDE SEQUENCE [LARGE SCALE GENOMIC DNA]</scope>
    <source>
        <strain evidence="2 3">Aroian</strain>
        <tissue evidence="2">Whole animal</tissue>
    </source>
</reference>
<sequence length="236" mass="27071">MKIELQFIRTQLKTLFTIPPMLVALRSMTQDWWEEINQKPAYNANGHPMQLDENFLEKRIADELQMLDRNHDRAHYLHEVSMADQLDQESLEEQIVLAPKTVMQTLQGADDIKRIIIDNDHLHDHIDAAKQQLLLTLETAIRNTDRGETMPGNGIGEMESQTETLAEDAECQTLTIEQCDQSTQIEPRTQANRKVQTDRKLVEKRSQAQSTTRQHPTQTTKASGYRHRAAETSSTA</sequence>
<evidence type="ECO:0000313" key="2">
    <source>
        <dbReference type="EMBL" id="KAK6754589.1"/>
    </source>
</evidence>
<dbReference type="Proteomes" id="UP001303046">
    <property type="component" value="Unassembled WGS sequence"/>
</dbReference>
<evidence type="ECO:0000313" key="3">
    <source>
        <dbReference type="Proteomes" id="UP001303046"/>
    </source>
</evidence>
<comment type="caution">
    <text evidence="2">The sequence shown here is derived from an EMBL/GenBank/DDBJ whole genome shotgun (WGS) entry which is preliminary data.</text>
</comment>
<evidence type="ECO:0000256" key="1">
    <source>
        <dbReference type="SAM" id="MobiDB-lite"/>
    </source>
</evidence>
<dbReference type="EMBL" id="JAVFWL010000005">
    <property type="protein sequence ID" value="KAK6754589.1"/>
    <property type="molecule type" value="Genomic_DNA"/>
</dbReference>
<accession>A0ABR1DW01</accession>
<feature type="region of interest" description="Disordered" evidence="1">
    <location>
        <begin position="182"/>
        <end position="236"/>
    </location>
</feature>
<feature type="compositionally biased region" description="Polar residues" evidence="1">
    <location>
        <begin position="207"/>
        <end position="222"/>
    </location>
</feature>
<gene>
    <name evidence="2" type="primary">Necator_chrV.g18322</name>
    <name evidence="2" type="ORF">RB195_013531</name>
</gene>
<proteinExistence type="predicted"/>
<feature type="compositionally biased region" description="Polar residues" evidence="1">
    <location>
        <begin position="182"/>
        <end position="194"/>
    </location>
</feature>
<keyword evidence="3" id="KW-1185">Reference proteome</keyword>
<organism evidence="2 3">
    <name type="scientific">Necator americanus</name>
    <name type="common">Human hookworm</name>
    <dbReference type="NCBI Taxonomy" id="51031"/>
    <lineage>
        <taxon>Eukaryota</taxon>
        <taxon>Metazoa</taxon>
        <taxon>Ecdysozoa</taxon>
        <taxon>Nematoda</taxon>
        <taxon>Chromadorea</taxon>
        <taxon>Rhabditida</taxon>
        <taxon>Rhabditina</taxon>
        <taxon>Rhabditomorpha</taxon>
        <taxon>Strongyloidea</taxon>
        <taxon>Ancylostomatidae</taxon>
        <taxon>Bunostominae</taxon>
        <taxon>Necator</taxon>
    </lineage>
</organism>
<protein>
    <submittedName>
        <fullName evidence="2">Uncharacterized protein</fullName>
    </submittedName>
</protein>